<proteinExistence type="predicted"/>
<dbReference type="InterPro" id="IPR023214">
    <property type="entry name" value="HAD_sf"/>
</dbReference>
<dbReference type="InterPro" id="IPR006439">
    <property type="entry name" value="HAD-SF_hydro_IA"/>
</dbReference>
<protein>
    <submittedName>
        <fullName evidence="1">Putative hydrolase of the HAD superfamily</fullName>
    </submittedName>
</protein>
<name>A0A1Y6CBC7_9NEIS</name>
<dbReference type="SFLD" id="SFLDS00003">
    <property type="entry name" value="Haloacid_Dehalogenase"/>
    <property type="match status" value="1"/>
</dbReference>
<dbReference type="AlphaFoldDB" id="A0A1Y6CBC7"/>
<keyword evidence="2" id="KW-1185">Reference proteome</keyword>
<dbReference type="PANTHER" id="PTHR12725">
    <property type="entry name" value="HALOACID DEHALOGENASE-LIKE HYDROLASE"/>
    <property type="match status" value="1"/>
</dbReference>
<dbReference type="NCBIfam" id="TIGR01993">
    <property type="entry name" value="Pyr-5-nucltdase"/>
    <property type="match status" value="1"/>
</dbReference>
<dbReference type="SFLD" id="SFLDG01129">
    <property type="entry name" value="C1.5:_HAD__Beta-PGM__Phosphata"/>
    <property type="match status" value="1"/>
</dbReference>
<evidence type="ECO:0000313" key="2">
    <source>
        <dbReference type="Proteomes" id="UP000192920"/>
    </source>
</evidence>
<dbReference type="Proteomes" id="UP000192920">
    <property type="component" value="Unassembled WGS sequence"/>
</dbReference>
<dbReference type="STRING" id="1123014.SAMN02745746_03879"/>
<dbReference type="NCBIfam" id="TIGR01509">
    <property type="entry name" value="HAD-SF-IA-v3"/>
    <property type="match status" value="1"/>
</dbReference>
<dbReference type="GO" id="GO:0016787">
    <property type="term" value="F:hydrolase activity"/>
    <property type="evidence" value="ECO:0007669"/>
    <property type="project" value="UniProtKB-KW"/>
</dbReference>
<dbReference type="InterPro" id="IPR036412">
    <property type="entry name" value="HAD-like_sf"/>
</dbReference>
<dbReference type="Pfam" id="PF00702">
    <property type="entry name" value="Hydrolase"/>
    <property type="match status" value="1"/>
</dbReference>
<dbReference type="Gene3D" id="1.10.150.450">
    <property type="match status" value="1"/>
</dbReference>
<accession>A0A1Y6CBC7</accession>
<dbReference type="PANTHER" id="PTHR12725:SF117">
    <property type="entry name" value="HALOACID DEHALOGENASE-LIKE HYDROLASE"/>
    <property type="match status" value="1"/>
</dbReference>
<dbReference type="RefSeq" id="WP_085277855.1">
    <property type="nucleotide sequence ID" value="NZ_FXAG01000031.1"/>
</dbReference>
<dbReference type="SUPFAM" id="SSF56784">
    <property type="entry name" value="HAD-like"/>
    <property type="match status" value="1"/>
</dbReference>
<evidence type="ECO:0000313" key="1">
    <source>
        <dbReference type="EMBL" id="SMF54477.1"/>
    </source>
</evidence>
<dbReference type="EMBL" id="FXAG01000031">
    <property type="protein sequence ID" value="SMF54477.1"/>
    <property type="molecule type" value="Genomic_DNA"/>
</dbReference>
<dbReference type="InterPro" id="IPR010237">
    <property type="entry name" value="Pyr-5-nucltdase"/>
</dbReference>
<keyword evidence="1" id="KW-0378">Hydrolase</keyword>
<reference evidence="2" key="1">
    <citation type="submission" date="2017-04" db="EMBL/GenBank/DDBJ databases">
        <authorList>
            <person name="Varghese N."/>
            <person name="Submissions S."/>
        </authorList>
    </citation>
    <scope>NUCLEOTIDE SEQUENCE [LARGE SCALE GENOMIC DNA]</scope>
    <source>
        <strain evidence="2">DSM 22618</strain>
    </source>
</reference>
<organism evidence="1 2">
    <name type="scientific">Pseudogulbenkiania subflava DSM 22618</name>
    <dbReference type="NCBI Taxonomy" id="1123014"/>
    <lineage>
        <taxon>Bacteria</taxon>
        <taxon>Pseudomonadati</taxon>
        <taxon>Pseudomonadota</taxon>
        <taxon>Betaproteobacteria</taxon>
        <taxon>Neisseriales</taxon>
        <taxon>Chromobacteriaceae</taxon>
        <taxon>Pseudogulbenkiania</taxon>
    </lineage>
</organism>
<dbReference type="Gene3D" id="3.40.50.1000">
    <property type="entry name" value="HAD superfamily/HAD-like"/>
    <property type="match status" value="1"/>
</dbReference>
<gene>
    <name evidence="1" type="ORF">SAMN02745746_03879</name>
</gene>
<dbReference type="SFLD" id="SFLDG01132">
    <property type="entry name" value="C1.5.3:_5'-Nucleotidase_Like"/>
    <property type="match status" value="1"/>
</dbReference>
<sequence length="210" mass="24411">MKPTWIFDLDDTLHHASAAVFPHINRCMTEFIMRHLGMNEDSATELRQRYWRQYGATLKGLQQHHGIAPQTFLRDTHPMSELETLLVWQAQTAALLRRLPGRKILLSNGPQHYVEGVLRRMRIRRHFASVYGVERLDLQPKPHPRSFRTVLQREGLDPVRCIMVEDSLANLKAAKRLGMRTVWISPSARRPSYVDVHVRQLGELLRLGLQ</sequence>